<dbReference type="GO" id="GO:0006298">
    <property type="term" value="P:mismatch repair"/>
    <property type="evidence" value="ECO:0007669"/>
    <property type="project" value="TreeGrafter"/>
</dbReference>
<dbReference type="InterPro" id="IPR004583">
    <property type="entry name" value="DNA_repair_Rad4"/>
</dbReference>
<evidence type="ECO:0000256" key="4">
    <source>
        <dbReference type="ARBA" id="ARBA00023204"/>
    </source>
</evidence>
<evidence type="ECO:0000256" key="5">
    <source>
        <dbReference type="ARBA" id="ARBA00023242"/>
    </source>
</evidence>
<dbReference type="Pfam" id="PF10404">
    <property type="entry name" value="BHD_2"/>
    <property type="match status" value="1"/>
</dbReference>
<feature type="region of interest" description="Disordered" evidence="6">
    <location>
        <begin position="1"/>
        <end position="30"/>
    </location>
</feature>
<dbReference type="Gene3D" id="3.30.70.2460">
    <property type="entry name" value="Rad4, beta-hairpin domain BHD3"/>
    <property type="match status" value="1"/>
</dbReference>
<dbReference type="Gene3D" id="2.20.20.110">
    <property type="entry name" value="Rad4, beta-hairpin domain BHD1"/>
    <property type="match status" value="1"/>
</dbReference>
<dbReference type="EMBL" id="JABSTV010001530">
    <property type="protein sequence ID" value="KAH7932415.1"/>
    <property type="molecule type" value="Genomic_DNA"/>
</dbReference>
<dbReference type="PANTHER" id="PTHR12135:SF0">
    <property type="entry name" value="DNA REPAIR PROTEIN COMPLEMENTING XP-C CELLS"/>
    <property type="match status" value="1"/>
</dbReference>
<dbReference type="FunFam" id="2.20.20.110:FF:000001">
    <property type="entry name" value="DNA repair protein complementing XP-C cells"/>
    <property type="match status" value="1"/>
</dbReference>
<feature type="domain" description="Rad4 beta-hairpin" evidence="8">
    <location>
        <begin position="223"/>
        <end position="279"/>
    </location>
</feature>
<comment type="subcellular location">
    <subcellularLocation>
        <location evidence="1">Nucleus</location>
    </subcellularLocation>
</comment>
<evidence type="ECO:0000256" key="2">
    <source>
        <dbReference type="ARBA" id="ARBA00009525"/>
    </source>
</evidence>
<dbReference type="GO" id="GO:0000111">
    <property type="term" value="C:nucleotide-excision repair factor 2 complex"/>
    <property type="evidence" value="ECO:0007669"/>
    <property type="project" value="TreeGrafter"/>
</dbReference>
<evidence type="ECO:0000313" key="10">
    <source>
        <dbReference type="EMBL" id="KAH7932415.1"/>
    </source>
</evidence>
<keyword evidence="11" id="KW-1185">Reference proteome</keyword>
<evidence type="ECO:0000259" key="9">
    <source>
        <dbReference type="SMART" id="SM01032"/>
    </source>
</evidence>
<accession>A0A9D4PC07</accession>
<proteinExistence type="inferred from homology"/>
<dbReference type="AlphaFoldDB" id="A0A9D4PC07"/>
<feature type="domain" description="Rad4 beta-hairpin" evidence="9">
    <location>
        <begin position="286"/>
        <end position="349"/>
    </location>
</feature>
<evidence type="ECO:0000256" key="6">
    <source>
        <dbReference type="SAM" id="MobiDB-lite"/>
    </source>
</evidence>
<dbReference type="VEuPathDB" id="VectorBase:RSAN_033394"/>
<protein>
    <submittedName>
        <fullName evidence="10">Uncharacterized protein</fullName>
    </submittedName>
</protein>
<dbReference type="InterPro" id="IPR018327">
    <property type="entry name" value="BHD_2"/>
</dbReference>
<dbReference type="PANTHER" id="PTHR12135">
    <property type="entry name" value="DNA REPAIR PROTEIN XP-C / RAD4"/>
    <property type="match status" value="1"/>
</dbReference>
<dbReference type="SMART" id="SM01030">
    <property type="entry name" value="BHD_1"/>
    <property type="match status" value="1"/>
</dbReference>
<dbReference type="GO" id="GO:0003684">
    <property type="term" value="F:damaged DNA binding"/>
    <property type="evidence" value="ECO:0007669"/>
    <property type="project" value="InterPro"/>
</dbReference>
<dbReference type="VEuPathDB" id="VectorBase:RSAN_050737"/>
<sequence length="358" mass="40337">MPQRTKVEKNESSSESDWEEVPEGADLDSYAPVVPENGITITLKEPVMTGKRKKAKFDPEVAEMRRRINRVRKEVHVLKHKVHLLCLLAHGLKLNSLMLDQTLHGVIEARFCMSLYPVPLDAVQLLKTDVKPGRKAPEGNPEIKAPSKKKAQRVPSESDEVDSDFEVAKPKKAPGKKKRFKNHPLYALKRHLLKFEAIYPPDAPTLGFVRGEPVYARECIHTLRSRETWLREARMVRIKEQPYKIVKARPKYDKFSGQILKEQPLELFGHWQTEPYMPPIAFNGKVPRNEWGNVELFKSCMLPVGTVHLRAPGLARVASKLNIDCVPAVVGFEGHCRGVHPVAALGKLILSGAGKVEA</sequence>
<keyword evidence="5" id="KW-0539">Nucleus</keyword>
<evidence type="ECO:0000259" key="8">
    <source>
        <dbReference type="SMART" id="SM01031"/>
    </source>
</evidence>
<feature type="compositionally biased region" description="Acidic residues" evidence="6">
    <location>
        <begin position="14"/>
        <end position="26"/>
    </location>
</feature>
<reference evidence="10" key="2">
    <citation type="submission" date="2021-09" db="EMBL/GenBank/DDBJ databases">
        <authorList>
            <person name="Jia N."/>
            <person name="Wang J."/>
            <person name="Shi W."/>
            <person name="Du L."/>
            <person name="Sun Y."/>
            <person name="Zhan W."/>
            <person name="Jiang J."/>
            <person name="Wang Q."/>
            <person name="Zhang B."/>
            <person name="Ji P."/>
            <person name="Sakyi L.B."/>
            <person name="Cui X."/>
            <person name="Yuan T."/>
            <person name="Jiang B."/>
            <person name="Yang W."/>
            <person name="Lam T.T.-Y."/>
            <person name="Chang Q."/>
            <person name="Ding S."/>
            <person name="Wang X."/>
            <person name="Zhu J."/>
            <person name="Ruan X."/>
            <person name="Zhao L."/>
            <person name="Wei J."/>
            <person name="Que T."/>
            <person name="Du C."/>
            <person name="Cheng J."/>
            <person name="Dai P."/>
            <person name="Han X."/>
            <person name="Huang E."/>
            <person name="Gao Y."/>
            <person name="Liu J."/>
            <person name="Shao H."/>
            <person name="Ye R."/>
            <person name="Li L."/>
            <person name="Wei W."/>
            <person name="Wang X."/>
            <person name="Wang C."/>
            <person name="Huo Q."/>
            <person name="Li W."/>
            <person name="Guo W."/>
            <person name="Chen H."/>
            <person name="Chen S."/>
            <person name="Zhou L."/>
            <person name="Zhou L."/>
            <person name="Ni X."/>
            <person name="Tian J."/>
            <person name="Zhou Y."/>
            <person name="Sheng Y."/>
            <person name="Liu T."/>
            <person name="Pan Y."/>
            <person name="Xia L."/>
            <person name="Li J."/>
            <person name="Zhao F."/>
            <person name="Cao W."/>
        </authorList>
    </citation>
    <scope>NUCLEOTIDE SEQUENCE</scope>
    <source>
        <strain evidence="10">Rsan-2018</strain>
        <tissue evidence="10">Larvae</tissue>
    </source>
</reference>
<dbReference type="GO" id="GO:0005737">
    <property type="term" value="C:cytoplasm"/>
    <property type="evidence" value="ECO:0007669"/>
    <property type="project" value="TreeGrafter"/>
</dbReference>
<dbReference type="Pfam" id="PF10403">
    <property type="entry name" value="BHD_1"/>
    <property type="match status" value="1"/>
</dbReference>
<dbReference type="InterPro" id="IPR018328">
    <property type="entry name" value="Rad4_beta-hairpin_dom3"/>
</dbReference>
<feature type="domain" description="Rad4 beta-hairpin" evidence="7">
    <location>
        <begin position="169"/>
        <end position="221"/>
    </location>
</feature>
<comment type="similarity">
    <text evidence="2">Belongs to the XPC family.</text>
</comment>
<dbReference type="InterPro" id="IPR018326">
    <property type="entry name" value="Rad4_beta-hairpin_dom1"/>
</dbReference>
<gene>
    <name evidence="10" type="ORF">HPB52_024581</name>
</gene>
<evidence type="ECO:0000256" key="1">
    <source>
        <dbReference type="ARBA" id="ARBA00004123"/>
    </source>
</evidence>
<evidence type="ECO:0000313" key="11">
    <source>
        <dbReference type="Proteomes" id="UP000821837"/>
    </source>
</evidence>
<dbReference type="SMART" id="SM01031">
    <property type="entry name" value="BHD_2"/>
    <property type="match status" value="1"/>
</dbReference>
<dbReference type="InterPro" id="IPR042488">
    <property type="entry name" value="Rad4_BHD3_sf"/>
</dbReference>
<keyword evidence="4" id="KW-0234">DNA repair</keyword>
<evidence type="ECO:0000256" key="3">
    <source>
        <dbReference type="ARBA" id="ARBA00022763"/>
    </source>
</evidence>
<keyword evidence="3" id="KW-0227">DNA damage</keyword>
<organism evidence="10 11">
    <name type="scientific">Rhipicephalus sanguineus</name>
    <name type="common">Brown dog tick</name>
    <name type="synonym">Ixodes sanguineus</name>
    <dbReference type="NCBI Taxonomy" id="34632"/>
    <lineage>
        <taxon>Eukaryota</taxon>
        <taxon>Metazoa</taxon>
        <taxon>Ecdysozoa</taxon>
        <taxon>Arthropoda</taxon>
        <taxon>Chelicerata</taxon>
        <taxon>Arachnida</taxon>
        <taxon>Acari</taxon>
        <taxon>Parasitiformes</taxon>
        <taxon>Ixodida</taxon>
        <taxon>Ixodoidea</taxon>
        <taxon>Ixodidae</taxon>
        <taxon>Rhipicephalinae</taxon>
        <taxon>Rhipicephalus</taxon>
        <taxon>Rhipicephalus</taxon>
    </lineage>
</organism>
<dbReference type="Pfam" id="PF10405">
    <property type="entry name" value="BHD_3"/>
    <property type="match status" value="1"/>
</dbReference>
<name>A0A9D4PC07_RHISA</name>
<dbReference type="GO" id="GO:0003697">
    <property type="term" value="F:single-stranded DNA binding"/>
    <property type="evidence" value="ECO:0007669"/>
    <property type="project" value="TreeGrafter"/>
</dbReference>
<comment type="caution">
    <text evidence="10">The sequence shown here is derived from an EMBL/GenBank/DDBJ whole genome shotgun (WGS) entry which is preliminary data.</text>
</comment>
<feature type="compositionally biased region" description="Basic and acidic residues" evidence="6">
    <location>
        <begin position="1"/>
        <end position="12"/>
    </location>
</feature>
<dbReference type="GO" id="GO:0071942">
    <property type="term" value="C:XPC complex"/>
    <property type="evidence" value="ECO:0007669"/>
    <property type="project" value="TreeGrafter"/>
</dbReference>
<feature type="region of interest" description="Disordered" evidence="6">
    <location>
        <begin position="131"/>
        <end position="178"/>
    </location>
</feature>
<dbReference type="SMART" id="SM01032">
    <property type="entry name" value="BHD_3"/>
    <property type="match status" value="1"/>
</dbReference>
<reference evidence="10" key="1">
    <citation type="journal article" date="2020" name="Cell">
        <title>Large-Scale Comparative Analyses of Tick Genomes Elucidate Their Genetic Diversity and Vector Capacities.</title>
        <authorList>
            <consortium name="Tick Genome and Microbiome Consortium (TIGMIC)"/>
            <person name="Jia N."/>
            <person name="Wang J."/>
            <person name="Shi W."/>
            <person name="Du L."/>
            <person name="Sun Y."/>
            <person name="Zhan W."/>
            <person name="Jiang J.F."/>
            <person name="Wang Q."/>
            <person name="Zhang B."/>
            <person name="Ji P."/>
            <person name="Bell-Sakyi L."/>
            <person name="Cui X.M."/>
            <person name="Yuan T.T."/>
            <person name="Jiang B.G."/>
            <person name="Yang W.F."/>
            <person name="Lam T.T."/>
            <person name="Chang Q.C."/>
            <person name="Ding S.J."/>
            <person name="Wang X.J."/>
            <person name="Zhu J.G."/>
            <person name="Ruan X.D."/>
            <person name="Zhao L."/>
            <person name="Wei J.T."/>
            <person name="Ye R.Z."/>
            <person name="Que T.C."/>
            <person name="Du C.H."/>
            <person name="Zhou Y.H."/>
            <person name="Cheng J.X."/>
            <person name="Dai P.F."/>
            <person name="Guo W.B."/>
            <person name="Han X.H."/>
            <person name="Huang E.J."/>
            <person name="Li L.F."/>
            <person name="Wei W."/>
            <person name="Gao Y.C."/>
            <person name="Liu J.Z."/>
            <person name="Shao H.Z."/>
            <person name="Wang X."/>
            <person name="Wang C.C."/>
            <person name="Yang T.C."/>
            <person name="Huo Q.B."/>
            <person name="Li W."/>
            <person name="Chen H.Y."/>
            <person name="Chen S.E."/>
            <person name="Zhou L.G."/>
            <person name="Ni X.B."/>
            <person name="Tian J.H."/>
            <person name="Sheng Y."/>
            <person name="Liu T."/>
            <person name="Pan Y.S."/>
            <person name="Xia L.Y."/>
            <person name="Li J."/>
            <person name="Zhao F."/>
            <person name="Cao W.C."/>
        </authorList>
    </citation>
    <scope>NUCLEOTIDE SEQUENCE</scope>
    <source>
        <strain evidence="10">Rsan-2018</strain>
    </source>
</reference>
<evidence type="ECO:0000259" key="7">
    <source>
        <dbReference type="SMART" id="SM01030"/>
    </source>
</evidence>
<dbReference type="GO" id="GO:0006289">
    <property type="term" value="P:nucleotide-excision repair"/>
    <property type="evidence" value="ECO:0007669"/>
    <property type="project" value="InterPro"/>
</dbReference>
<dbReference type="Proteomes" id="UP000821837">
    <property type="component" value="Unassembled WGS sequence"/>
</dbReference>